<gene>
    <name evidence="2 4" type="primary">apaG</name>
    <name evidence="4" type="ORF">GCM10009416_28040</name>
</gene>
<keyword evidence="5" id="KW-1185">Reference proteome</keyword>
<dbReference type="PROSITE" id="PS51087">
    <property type="entry name" value="APAG"/>
    <property type="match status" value="1"/>
</dbReference>
<reference evidence="5" key="1">
    <citation type="journal article" date="2019" name="Int. J. Syst. Evol. Microbiol.">
        <title>The Global Catalogue of Microorganisms (GCM) 10K type strain sequencing project: providing services to taxonomists for standard genome sequencing and annotation.</title>
        <authorList>
            <consortium name="The Broad Institute Genomics Platform"/>
            <consortium name="The Broad Institute Genome Sequencing Center for Infectious Disease"/>
            <person name="Wu L."/>
            <person name="Ma J."/>
        </authorList>
    </citation>
    <scope>NUCLEOTIDE SEQUENCE [LARGE SCALE GENOMIC DNA]</scope>
    <source>
        <strain evidence="5">JCM 9933</strain>
    </source>
</reference>
<feature type="domain" description="ApaG" evidence="3">
    <location>
        <begin position="21"/>
        <end position="146"/>
    </location>
</feature>
<evidence type="ECO:0000313" key="4">
    <source>
        <dbReference type="EMBL" id="GAA0587836.1"/>
    </source>
</evidence>
<evidence type="ECO:0000259" key="3">
    <source>
        <dbReference type="PROSITE" id="PS51087"/>
    </source>
</evidence>
<dbReference type="HAMAP" id="MF_00791">
    <property type="entry name" value="ApaG"/>
    <property type="match status" value="1"/>
</dbReference>
<name>A0ABP3QBT1_9PROT</name>
<evidence type="ECO:0000256" key="2">
    <source>
        <dbReference type="HAMAP-Rule" id="MF_00791"/>
    </source>
</evidence>
<evidence type="ECO:0000313" key="5">
    <source>
        <dbReference type="Proteomes" id="UP001501588"/>
    </source>
</evidence>
<dbReference type="SUPFAM" id="SSF110069">
    <property type="entry name" value="ApaG-like"/>
    <property type="match status" value="1"/>
</dbReference>
<sequence length="149" mass="16425">MRLFAGNGWPDPPMAAPPAFTEVTRGVRVTVRAFYLADQSKPERGHYVWAYNVCIANEGRQTVQLLRRTWSITDAQGRTQHVHGEGVVGEQPVLDPGESFEYTSGTPLETPTGFMRGAYHMVVAATGEAFDVAIPGFSLDSPHQPNRMH</sequence>
<dbReference type="InterPro" id="IPR023065">
    <property type="entry name" value="Uncharacterised_ApaG"/>
</dbReference>
<dbReference type="InterPro" id="IPR036767">
    <property type="entry name" value="ApaG_sf"/>
</dbReference>
<dbReference type="InterPro" id="IPR050718">
    <property type="entry name" value="ApaG-like"/>
</dbReference>
<accession>A0ABP3QBT1</accession>
<dbReference type="Gene3D" id="2.60.40.1470">
    <property type="entry name" value="ApaG domain"/>
    <property type="match status" value="1"/>
</dbReference>
<dbReference type="Pfam" id="PF04379">
    <property type="entry name" value="DUF525"/>
    <property type="match status" value="1"/>
</dbReference>
<comment type="caution">
    <text evidence="4">The sequence shown here is derived from an EMBL/GenBank/DDBJ whole genome shotgun (WGS) entry which is preliminary data.</text>
</comment>
<protein>
    <recommendedName>
        <fullName evidence="1 2">Protein ApaG</fullName>
    </recommendedName>
</protein>
<dbReference type="PANTHER" id="PTHR47191">
    <property type="entry name" value="OS05G0170800 PROTEIN"/>
    <property type="match status" value="1"/>
</dbReference>
<organism evidence="4 5">
    <name type="scientific">Craurococcus roseus</name>
    <dbReference type="NCBI Taxonomy" id="77585"/>
    <lineage>
        <taxon>Bacteria</taxon>
        <taxon>Pseudomonadati</taxon>
        <taxon>Pseudomonadota</taxon>
        <taxon>Alphaproteobacteria</taxon>
        <taxon>Acetobacterales</taxon>
        <taxon>Acetobacteraceae</taxon>
        <taxon>Craurococcus</taxon>
    </lineage>
</organism>
<evidence type="ECO:0000256" key="1">
    <source>
        <dbReference type="ARBA" id="ARBA00017693"/>
    </source>
</evidence>
<dbReference type="RefSeq" id="WP_408871558.1">
    <property type="nucleotide sequence ID" value="NZ_BAAAFZ010000038.1"/>
</dbReference>
<dbReference type="EMBL" id="BAAAFZ010000038">
    <property type="protein sequence ID" value="GAA0587836.1"/>
    <property type="molecule type" value="Genomic_DNA"/>
</dbReference>
<proteinExistence type="inferred from homology"/>
<dbReference type="PANTHER" id="PTHR47191:SF2">
    <property type="entry name" value="OS05G0170800 PROTEIN"/>
    <property type="match status" value="1"/>
</dbReference>
<dbReference type="NCBIfam" id="NF003967">
    <property type="entry name" value="PRK05461.1"/>
    <property type="match status" value="1"/>
</dbReference>
<dbReference type="InterPro" id="IPR007474">
    <property type="entry name" value="ApaG_domain"/>
</dbReference>
<dbReference type="Proteomes" id="UP001501588">
    <property type="component" value="Unassembled WGS sequence"/>
</dbReference>